<evidence type="ECO:0000256" key="8">
    <source>
        <dbReference type="SAM" id="MobiDB-lite"/>
    </source>
</evidence>
<dbReference type="Pfam" id="PF13234">
    <property type="entry name" value="MTR4_beta-barrel"/>
    <property type="match status" value="1"/>
</dbReference>
<dbReference type="AlphaFoldDB" id="A0ABD3QY49"/>
<feature type="coiled-coil region" evidence="7">
    <location>
        <begin position="850"/>
        <end position="880"/>
    </location>
</feature>
<dbReference type="InterPro" id="IPR012961">
    <property type="entry name" value="Ski2/MTR4_C"/>
</dbReference>
<evidence type="ECO:0000256" key="2">
    <source>
        <dbReference type="ARBA" id="ARBA00022741"/>
    </source>
</evidence>
<dbReference type="Proteomes" id="UP001516023">
    <property type="component" value="Unassembled WGS sequence"/>
</dbReference>
<feature type="domain" description="Helicase C-terminal" evidence="10">
    <location>
        <begin position="405"/>
        <end position="609"/>
    </location>
</feature>
<evidence type="ECO:0000256" key="5">
    <source>
        <dbReference type="ARBA" id="ARBA00022840"/>
    </source>
</evidence>
<keyword evidence="4" id="KW-0347">Helicase</keyword>
<dbReference type="EMBL" id="JABMIG020000004">
    <property type="protein sequence ID" value="KAL3805123.1"/>
    <property type="molecule type" value="Genomic_DNA"/>
</dbReference>
<protein>
    <submittedName>
        <fullName evidence="11">Uncharacterized protein</fullName>
    </submittedName>
</protein>
<dbReference type="Pfam" id="PF21408">
    <property type="entry name" value="MTR4-like_stalk"/>
    <property type="match status" value="1"/>
</dbReference>
<dbReference type="InterPro" id="IPR050699">
    <property type="entry name" value="RNA-DNA_Helicase"/>
</dbReference>
<accession>A0ABD3QY49</accession>
<proteinExistence type="predicted"/>
<gene>
    <name evidence="11" type="ORF">HJC23_003351</name>
</gene>
<feature type="compositionally biased region" description="Low complexity" evidence="8">
    <location>
        <begin position="80"/>
        <end position="100"/>
    </location>
</feature>
<dbReference type="Pfam" id="PF08148">
    <property type="entry name" value="DSHCT"/>
    <property type="match status" value="1"/>
</dbReference>
<dbReference type="SMART" id="SM00490">
    <property type="entry name" value="HELICc"/>
    <property type="match status" value="1"/>
</dbReference>
<feature type="region of interest" description="Disordered" evidence="8">
    <location>
        <begin position="379"/>
        <end position="403"/>
    </location>
</feature>
<dbReference type="FunFam" id="3.40.50.300:FF:000141">
    <property type="entry name" value="ATP-dependent RNA helicase DOB1"/>
    <property type="match status" value="1"/>
</dbReference>
<comment type="subcellular location">
    <subcellularLocation>
        <location evidence="1">Nucleus</location>
    </subcellularLocation>
</comment>
<dbReference type="SMART" id="SM01142">
    <property type="entry name" value="DSHCT"/>
    <property type="match status" value="1"/>
</dbReference>
<feature type="region of interest" description="Disordered" evidence="8">
    <location>
        <begin position="1"/>
        <end position="56"/>
    </location>
</feature>
<dbReference type="Gene3D" id="2.40.30.300">
    <property type="match status" value="1"/>
</dbReference>
<evidence type="ECO:0000256" key="3">
    <source>
        <dbReference type="ARBA" id="ARBA00022801"/>
    </source>
</evidence>
<feature type="region of interest" description="Disordered" evidence="8">
    <location>
        <begin position="75"/>
        <end position="126"/>
    </location>
</feature>
<dbReference type="GO" id="GO:0005524">
    <property type="term" value="F:ATP binding"/>
    <property type="evidence" value="ECO:0007669"/>
    <property type="project" value="UniProtKB-KW"/>
</dbReference>
<dbReference type="CDD" id="cd18024">
    <property type="entry name" value="DEXHc_Mtr4-like"/>
    <property type="match status" value="1"/>
</dbReference>
<dbReference type="InterPro" id="IPR011545">
    <property type="entry name" value="DEAD/DEAH_box_helicase_dom"/>
</dbReference>
<dbReference type="SUPFAM" id="SSF52540">
    <property type="entry name" value="P-loop containing nucleoside triphosphate hydrolases"/>
    <property type="match status" value="1"/>
</dbReference>
<dbReference type="FunFam" id="1.10.3380.30:FF:000006">
    <property type="entry name" value="DExH-box ATP-dependent RNA helicase DExH10"/>
    <property type="match status" value="1"/>
</dbReference>
<dbReference type="PIRSF" id="PIRSF005198">
    <property type="entry name" value="Antiviral_helicase_SKI2"/>
    <property type="match status" value="1"/>
</dbReference>
<dbReference type="Pfam" id="PF00270">
    <property type="entry name" value="DEAD"/>
    <property type="match status" value="1"/>
</dbReference>
<evidence type="ECO:0000256" key="1">
    <source>
        <dbReference type="ARBA" id="ARBA00004123"/>
    </source>
</evidence>
<keyword evidence="3" id="KW-0378">Hydrolase</keyword>
<dbReference type="GO" id="GO:0004386">
    <property type="term" value="F:helicase activity"/>
    <property type="evidence" value="ECO:0007669"/>
    <property type="project" value="UniProtKB-KW"/>
</dbReference>
<evidence type="ECO:0000256" key="4">
    <source>
        <dbReference type="ARBA" id="ARBA00022806"/>
    </source>
</evidence>
<dbReference type="Gene3D" id="3.40.50.300">
    <property type="entry name" value="P-loop containing nucleotide triphosphate hydrolases"/>
    <property type="match status" value="2"/>
</dbReference>
<dbReference type="FunFam" id="3.40.50.300:FF:000083">
    <property type="entry name" value="ATP-dependent RNA helicase DOB1"/>
    <property type="match status" value="1"/>
</dbReference>
<evidence type="ECO:0000259" key="10">
    <source>
        <dbReference type="PROSITE" id="PS51194"/>
    </source>
</evidence>
<keyword evidence="6" id="KW-0539">Nucleus</keyword>
<dbReference type="InterPro" id="IPR001650">
    <property type="entry name" value="Helicase_C-like"/>
</dbReference>
<dbReference type="PANTHER" id="PTHR12131:SF25">
    <property type="entry name" value="DEXH-BOX ATP-DEPENDENT RNA HELICASE DEXH9"/>
    <property type="match status" value="1"/>
</dbReference>
<dbReference type="InterPro" id="IPR027417">
    <property type="entry name" value="P-loop_NTPase"/>
</dbReference>
<evidence type="ECO:0000313" key="11">
    <source>
        <dbReference type="EMBL" id="KAL3805123.1"/>
    </source>
</evidence>
<evidence type="ECO:0000256" key="6">
    <source>
        <dbReference type="ARBA" id="ARBA00023242"/>
    </source>
</evidence>
<feature type="compositionally biased region" description="Basic and acidic residues" evidence="8">
    <location>
        <begin position="34"/>
        <end position="52"/>
    </location>
</feature>
<sequence>MAEDDLDALFGAFDGDDEQNDSEAKPSRSKAKSSSKDENSRNNDDNDNDKESSAAVSTMYASVFSSMSHSVHIKETDAPSTTTATSAKQQQQQQSTANTAIESEENRQISTGTSHDKSIRSYSAYPEGKSTTDFDAGLSASAEPAKTYPFPLDPFQQTAISYISKNQSVLVAAHTSAGKTVCAEYAIAQSLKNGQRVVYTSPIKALSNQKYRDLTEEFNDVGLMTGDITINPTATCLVMTTEILRSMLYRGSEVMREVAWVVYDEVHYMRDKERGVVWEESIILLPHKVRFVFLSATIPNARQFVEWIAKIHHQPCHVVYTNYRPVPLQHYIFPKGGEGLHLVVDEKGKFRENNFQKAMSSLQGGHGVEGAIGEGVLESGVGGGRGQKRKRGAGGGGGGKGPHNDLHRIVKLVMTRNLNPVIVFSFSKKDCETFALELKKEDYTDEVEKDLISQVYSNAIESLSEDDRTLPQVEALLPLLKRGIGIHHGGLLPILKEIVEILFSEGLIKCLFATETFAIGINMPAKTVVFTNTKKFDGKEMRYVSSGEYIQMSGRAGRRGKDDRGVVIQMMDEKMEPSICKGILYGDPDPLNSSYKISYNMLLNMMRVEDVDPEYLLRASFHQYQQESEAPAIEAKAAELEAEATAIEVVPGGTEEDVTAVGEYYGMDRQLLLTQRKMMKIQRLPQHILPFVQSAGRLVDITIDNENYGWGVIVRYRRKAGTGTAGSAGQNALSTDGPTHTIDVLLSCVDRRFDDSGPEAEATRKEDVKNLGLLWRGTSRHCRPEKKGDAPETVSMREFTVGLEGIDRISAVRLFVPQDTKPADARKNISNSLKEVERRFPDGIPLLDPVKDLKIKVSEFNKLLERASELKQRLAAHKLSTDVSEEVRIQRVTAYERKNDLLDQARALKREASACQTMVMKDDLRKMKRVLKELGHVDGQGVIQTKGRTACEINTANELVVVELVFAGLFNDLTVEQSVALLSCLIFDERTKDDDDPARGLKSYLSGPYYKLIELARTVAKVQINCKIEVNEDEFVDKFNPGLMEAVYAWCKGAKFVEVQKLTGTFEGSTIRALRRLEELVRQLASASKAIGNLELQAKFEKGSELLKRDIVFCSSLYL</sequence>
<name>A0ABD3QY49_9STRA</name>
<dbReference type="InterPro" id="IPR048392">
    <property type="entry name" value="MTR4-like_stalk"/>
</dbReference>
<dbReference type="CDD" id="cd18795">
    <property type="entry name" value="SF2_C_Ski2"/>
    <property type="match status" value="1"/>
</dbReference>
<dbReference type="PANTHER" id="PTHR12131">
    <property type="entry name" value="ATP-DEPENDENT RNA AND DNA HELICASE"/>
    <property type="match status" value="1"/>
</dbReference>
<dbReference type="InterPro" id="IPR016438">
    <property type="entry name" value="SKI2-like"/>
</dbReference>
<dbReference type="PROSITE" id="PS51194">
    <property type="entry name" value="HELICASE_CTER"/>
    <property type="match status" value="1"/>
</dbReference>
<evidence type="ECO:0000256" key="7">
    <source>
        <dbReference type="SAM" id="Coils"/>
    </source>
</evidence>
<feature type="domain" description="Helicase ATP-binding" evidence="9">
    <location>
        <begin position="160"/>
        <end position="316"/>
    </location>
</feature>
<dbReference type="PROSITE" id="PS51192">
    <property type="entry name" value="HELICASE_ATP_BIND_1"/>
    <property type="match status" value="1"/>
</dbReference>
<keyword evidence="2" id="KW-0547">Nucleotide-binding</keyword>
<keyword evidence="12" id="KW-1185">Reference proteome</keyword>
<comment type="caution">
    <text evidence="11">The sequence shown here is derived from an EMBL/GenBank/DDBJ whole genome shotgun (WGS) entry which is preliminary data.</text>
</comment>
<dbReference type="InterPro" id="IPR014001">
    <property type="entry name" value="Helicase_ATP-bd"/>
</dbReference>
<reference evidence="11 12" key="1">
    <citation type="journal article" date="2020" name="G3 (Bethesda)">
        <title>Improved Reference Genome for Cyclotella cryptica CCMP332, a Model for Cell Wall Morphogenesis, Salinity Adaptation, and Lipid Production in Diatoms (Bacillariophyta).</title>
        <authorList>
            <person name="Roberts W.R."/>
            <person name="Downey K.M."/>
            <person name="Ruck E.C."/>
            <person name="Traller J.C."/>
            <person name="Alverson A.J."/>
        </authorList>
    </citation>
    <scope>NUCLEOTIDE SEQUENCE [LARGE SCALE GENOMIC DNA]</scope>
    <source>
        <strain evidence="11 12">CCMP332</strain>
    </source>
</reference>
<keyword evidence="5" id="KW-0067">ATP-binding</keyword>
<keyword evidence="7" id="KW-0175">Coiled coil</keyword>
<dbReference type="Pfam" id="PF00271">
    <property type="entry name" value="Helicase_C"/>
    <property type="match status" value="1"/>
</dbReference>
<dbReference type="GO" id="GO:0005634">
    <property type="term" value="C:nucleus"/>
    <property type="evidence" value="ECO:0007669"/>
    <property type="project" value="UniProtKB-SubCell"/>
</dbReference>
<dbReference type="GO" id="GO:0016787">
    <property type="term" value="F:hydrolase activity"/>
    <property type="evidence" value="ECO:0007669"/>
    <property type="project" value="UniProtKB-KW"/>
</dbReference>
<evidence type="ECO:0000259" key="9">
    <source>
        <dbReference type="PROSITE" id="PS51192"/>
    </source>
</evidence>
<evidence type="ECO:0000313" key="12">
    <source>
        <dbReference type="Proteomes" id="UP001516023"/>
    </source>
</evidence>
<dbReference type="SMART" id="SM00487">
    <property type="entry name" value="DEXDc"/>
    <property type="match status" value="1"/>
</dbReference>
<organism evidence="11 12">
    <name type="scientific">Cyclotella cryptica</name>
    <dbReference type="NCBI Taxonomy" id="29204"/>
    <lineage>
        <taxon>Eukaryota</taxon>
        <taxon>Sar</taxon>
        <taxon>Stramenopiles</taxon>
        <taxon>Ochrophyta</taxon>
        <taxon>Bacillariophyta</taxon>
        <taxon>Coscinodiscophyceae</taxon>
        <taxon>Thalassiosirophycidae</taxon>
        <taxon>Stephanodiscales</taxon>
        <taxon>Stephanodiscaceae</taxon>
        <taxon>Cyclotella</taxon>
    </lineage>
</organism>
<dbReference type="Gene3D" id="1.10.3380.30">
    <property type="match status" value="1"/>
</dbReference>
<dbReference type="InterPro" id="IPR025696">
    <property type="entry name" value="Beta-barrel_MTR4"/>
</dbReference>